<evidence type="ECO:0000256" key="2">
    <source>
        <dbReference type="ARBA" id="ARBA00022692"/>
    </source>
</evidence>
<dbReference type="SUPFAM" id="SSF81324">
    <property type="entry name" value="Voltage-gated potassium channels"/>
    <property type="match status" value="1"/>
</dbReference>
<gene>
    <name evidence="9" type="ORF">PCOR1329_LOCUS42020</name>
</gene>
<evidence type="ECO:0000256" key="5">
    <source>
        <dbReference type="SAM" id="MobiDB-lite"/>
    </source>
</evidence>
<feature type="transmembrane region" description="Helical" evidence="6">
    <location>
        <begin position="808"/>
        <end position="828"/>
    </location>
</feature>
<dbReference type="PANTHER" id="PTHR10037:SF62">
    <property type="entry name" value="SODIUM CHANNEL PROTEIN 60E"/>
    <property type="match status" value="1"/>
</dbReference>
<keyword evidence="3 6" id="KW-1133">Transmembrane helix</keyword>
<feature type="transmembrane region" description="Helical" evidence="6">
    <location>
        <begin position="627"/>
        <end position="646"/>
    </location>
</feature>
<dbReference type="Proteomes" id="UP001189429">
    <property type="component" value="Unassembled WGS sequence"/>
</dbReference>
<proteinExistence type="predicted"/>
<organism evidence="9 10">
    <name type="scientific">Prorocentrum cordatum</name>
    <dbReference type="NCBI Taxonomy" id="2364126"/>
    <lineage>
        <taxon>Eukaryota</taxon>
        <taxon>Sar</taxon>
        <taxon>Alveolata</taxon>
        <taxon>Dinophyceae</taxon>
        <taxon>Prorocentrales</taxon>
        <taxon>Prorocentraceae</taxon>
        <taxon>Prorocentrum</taxon>
    </lineage>
</organism>
<protein>
    <recommendedName>
        <fullName evidence="8">Ion transport domain-containing protein</fullName>
    </recommendedName>
</protein>
<dbReference type="InterPro" id="IPR005821">
    <property type="entry name" value="Ion_trans_dom"/>
</dbReference>
<evidence type="ECO:0000259" key="8">
    <source>
        <dbReference type="Pfam" id="PF00520"/>
    </source>
</evidence>
<evidence type="ECO:0000256" key="3">
    <source>
        <dbReference type="ARBA" id="ARBA00022989"/>
    </source>
</evidence>
<feature type="chain" id="PRO_5046415498" description="Ion transport domain-containing protein" evidence="7">
    <location>
        <begin position="17"/>
        <end position="831"/>
    </location>
</feature>
<evidence type="ECO:0000256" key="6">
    <source>
        <dbReference type="SAM" id="Phobius"/>
    </source>
</evidence>
<dbReference type="Gene3D" id="1.20.120.350">
    <property type="entry name" value="Voltage-gated potassium channels. Chain C"/>
    <property type="match status" value="1"/>
</dbReference>
<evidence type="ECO:0000256" key="1">
    <source>
        <dbReference type="ARBA" id="ARBA00004141"/>
    </source>
</evidence>
<evidence type="ECO:0000256" key="4">
    <source>
        <dbReference type="ARBA" id="ARBA00023136"/>
    </source>
</evidence>
<feature type="domain" description="Ion transport" evidence="8">
    <location>
        <begin position="555"/>
        <end position="830"/>
    </location>
</feature>
<accession>A0ABN9TSZ0</accession>
<reference evidence="9" key="1">
    <citation type="submission" date="2023-10" db="EMBL/GenBank/DDBJ databases">
        <authorList>
            <person name="Chen Y."/>
            <person name="Shah S."/>
            <person name="Dougan E. K."/>
            <person name="Thang M."/>
            <person name="Chan C."/>
        </authorList>
    </citation>
    <scope>NUCLEOTIDE SEQUENCE [LARGE SCALE GENOMIC DNA]</scope>
</reference>
<evidence type="ECO:0000256" key="7">
    <source>
        <dbReference type="SAM" id="SignalP"/>
    </source>
</evidence>
<sequence>MRAFSLLTLCAPLAEGIAFNSEAWSAGQKADNKRVDNADGRISTLSLDAQEFFRNLENASSSRPVLMPPGDFRKALQESSRRHGSSKRLAFVDSVEGVKDGGEFQPSEEFQRAGGSQEEAAELPWGVGTPRTGDSWPVHEYSAMHMLDVPHWVEYSLETGDNIQTFSNAWQDVKLITQVLENVTNGFYLDTHGGDGETNSYTLLLELTGWRGLILEPQIYEFATLWGKLRKAWIFLGCVSPTGNATKIGFDTEGVIDMESGHFIHAYSIPTFMEELGGRKTIDFWAVHNGHYEAEVLNETFFYSGKNIEFGVVLVRFDGRRTGRGYQYFVQHRSKDATEELIFEIMHNASFNYIGGLDAYWINYVEPRFHYMDHVWVNPAYFERRGLPVPTWTKSAPPPKLEYPRQGHLNVPGLDQLEQWEGSGSSPGPHVYGEATALKAGAIPFRYGSPGTPYGHGEWYGGGGGGQWDPRWNWDAGYTYDQEVSKVRAYMAKAKQDAAATESVAKAHRVAPTRLSSVRAGSSETFGSARGDGFAKRLSFTDSACAWLCRAVGEPWFEGLIAVLILANSVTIGFEVENLTGRAQFYLPVKGALDNFFATVFLAELCLRVAVVGWRSYVPGCGAPKRIWVWNLLEAIVVLVSCASAWLPGLNAAGEATLQVVTVLRAMRLMRVARIVSRVRFFREVWVLLRGLVGSVRVLFWTLVVIFIVTYIFAVFGVALLSVEIEAAYADMLSERERAMRNLTEHTDCRKAAEGALAWAGSKPEFVRLETLYRSTRGIWQWIFTLLQVLTVDSWNSIARPIQDIVDFSFVFFYLYIAIVVFVLMNLVTAS</sequence>
<keyword evidence="4 6" id="KW-0472">Membrane</keyword>
<feature type="transmembrane region" description="Helical" evidence="6">
    <location>
        <begin position="596"/>
        <end position="615"/>
    </location>
</feature>
<dbReference type="Pfam" id="PF00520">
    <property type="entry name" value="Ion_trans"/>
    <property type="match status" value="1"/>
</dbReference>
<comment type="subcellular location">
    <subcellularLocation>
        <location evidence="1">Membrane</location>
        <topology evidence="1">Multi-pass membrane protein</topology>
    </subcellularLocation>
</comment>
<dbReference type="PANTHER" id="PTHR10037">
    <property type="entry name" value="VOLTAGE-GATED CATION CHANNEL CALCIUM AND SODIUM"/>
    <property type="match status" value="1"/>
</dbReference>
<keyword evidence="7" id="KW-0732">Signal</keyword>
<dbReference type="Gene3D" id="1.10.287.70">
    <property type="match status" value="1"/>
</dbReference>
<name>A0ABN9TSZ0_9DINO</name>
<dbReference type="EMBL" id="CAUYUJ010015049">
    <property type="protein sequence ID" value="CAK0849297.1"/>
    <property type="molecule type" value="Genomic_DNA"/>
</dbReference>
<feature type="signal peptide" evidence="7">
    <location>
        <begin position="1"/>
        <end position="16"/>
    </location>
</feature>
<evidence type="ECO:0000313" key="10">
    <source>
        <dbReference type="Proteomes" id="UP001189429"/>
    </source>
</evidence>
<keyword evidence="2 6" id="KW-0812">Transmembrane</keyword>
<dbReference type="InterPro" id="IPR027359">
    <property type="entry name" value="Volt_channel_dom_sf"/>
</dbReference>
<feature type="transmembrane region" description="Helical" evidence="6">
    <location>
        <begin position="698"/>
        <end position="723"/>
    </location>
</feature>
<evidence type="ECO:0000313" key="9">
    <source>
        <dbReference type="EMBL" id="CAK0849297.1"/>
    </source>
</evidence>
<feature type="region of interest" description="Disordered" evidence="5">
    <location>
        <begin position="102"/>
        <end position="129"/>
    </location>
</feature>
<comment type="caution">
    <text evidence="9">The sequence shown here is derived from an EMBL/GenBank/DDBJ whole genome shotgun (WGS) entry which is preliminary data.</text>
</comment>
<dbReference type="InterPro" id="IPR043203">
    <property type="entry name" value="VGCC_Ca_Na"/>
</dbReference>
<keyword evidence="10" id="KW-1185">Reference proteome</keyword>